<name>A0ABW4THW1_9ACTN</name>
<dbReference type="RefSeq" id="WP_343915889.1">
    <property type="nucleotide sequence ID" value="NZ_BAAAJT010000002.1"/>
</dbReference>
<dbReference type="InterPro" id="IPR035940">
    <property type="entry name" value="CAP_sf"/>
</dbReference>
<sequence length="151" mass="16658">MNTPRSRTALAAVLLAVLATLLPAPVQAQAVARYEDQARSITNNKRDNHDLRQLKRGACVQKWARRQAQKMADKNEMFHQDLGRVMNRCHLDSVGENVAAGYPTGRAAVKAWMKSPGHRANILRPGYRLLGMAVRTSGSGTKYACQVFGSK</sequence>
<feature type="chain" id="PRO_5045143683" evidence="1">
    <location>
        <begin position="29"/>
        <end position="151"/>
    </location>
</feature>
<organism evidence="3 4">
    <name type="scientific">Nocardioides aestuarii</name>
    <dbReference type="NCBI Taxonomy" id="252231"/>
    <lineage>
        <taxon>Bacteria</taxon>
        <taxon>Bacillati</taxon>
        <taxon>Actinomycetota</taxon>
        <taxon>Actinomycetes</taxon>
        <taxon>Propionibacteriales</taxon>
        <taxon>Nocardioidaceae</taxon>
        <taxon>Nocardioides</taxon>
    </lineage>
</organism>
<proteinExistence type="predicted"/>
<accession>A0ABW4THW1</accession>
<feature type="signal peptide" evidence="1">
    <location>
        <begin position="1"/>
        <end position="28"/>
    </location>
</feature>
<reference evidence="4" key="1">
    <citation type="journal article" date="2019" name="Int. J. Syst. Evol. Microbiol.">
        <title>The Global Catalogue of Microorganisms (GCM) 10K type strain sequencing project: providing services to taxonomists for standard genome sequencing and annotation.</title>
        <authorList>
            <consortium name="The Broad Institute Genomics Platform"/>
            <consortium name="The Broad Institute Genome Sequencing Center for Infectious Disease"/>
            <person name="Wu L."/>
            <person name="Ma J."/>
        </authorList>
    </citation>
    <scope>NUCLEOTIDE SEQUENCE [LARGE SCALE GENOMIC DNA]</scope>
    <source>
        <strain evidence="4">CGMCC 1.12477</strain>
    </source>
</reference>
<dbReference type="EMBL" id="JBHUGD010000001">
    <property type="protein sequence ID" value="MFD1945219.1"/>
    <property type="molecule type" value="Genomic_DNA"/>
</dbReference>
<dbReference type="PANTHER" id="PTHR31157">
    <property type="entry name" value="SCP DOMAIN-CONTAINING PROTEIN"/>
    <property type="match status" value="1"/>
</dbReference>
<keyword evidence="4" id="KW-1185">Reference proteome</keyword>
<evidence type="ECO:0000256" key="1">
    <source>
        <dbReference type="SAM" id="SignalP"/>
    </source>
</evidence>
<gene>
    <name evidence="3" type="ORF">ACFSDE_00300</name>
</gene>
<evidence type="ECO:0000313" key="3">
    <source>
        <dbReference type="EMBL" id="MFD1945219.1"/>
    </source>
</evidence>
<evidence type="ECO:0000259" key="2">
    <source>
        <dbReference type="Pfam" id="PF00188"/>
    </source>
</evidence>
<protein>
    <submittedName>
        <fullName evidence="3">CAP domain-containing protein</fullName>
    </submittedName>
</protein>
<dbReference type="Pfam" id="PF00188">
    <property type="entry name" value="CAP"/>
    <property type="match status" value="1"/>
</dbReference>
<dbReference type="CDD" id="cd05379">
    <property type="entry name" value="CAP_bacterial"/>
    <property type="match status" value="1"/>
</dbReference>
<dbReference type="Proteomes" id="UP001597351">
    <property type="component" value="Unassembled WGS sequence"/>
</dbReference>
<dbReference type="InterPro" id="IPR014044">
    <property type="entry name" value="CAP_dom"/>
</dbReference>
<dbReference type="PANTHER" id="PTHR31157:SF1">
    <property type="entry name" value="SCP DOMAIN-CONTAINING PROTEIN"/>
    <property type="match status" value="1"/>
</dbReference>
<comment type="caution">
    <text evidence="3">The sequence shown here is derived from an EMBL/GenBank/DDBJ whole genome shotgun (WGS) entry which is preliminary data.</text>
</comment>
<keyword evidence="1" id="KW-0732">Signal</keyword>
<dbReference type="Gene3D" id="3.40.33.10">
    <property type="entry name" value="CAP"/>
    <property type="match status" value="1"/>
</dbReference>
<evidence type="ECO:0000313" key="4">
    <source>
        <dbReference type="Proteomes" id="UP001597351"/>
    </source>
</evidence>
<feature type="domain" description="SCP" evidence="2">
    <location>
        <begin position="42"/>
        <end position="147"/>
    </location>
</feature>
<dbReference type="SUPFAM" id="SSF55797">
    <property type="entry name" value="PR-1-like"/>
    <property type="match status" value="1"/>
</dbReference>